<dbReference type="InterPro" id="IPR055154">
    <property type="entry name" value="GULLO2-like_C"/>
</dbReference>
<evidence type="ECO:0000256" key="6">
    <source>
        <dbReference type="ARBA" id="ARBA00022644"/>
    </source>
</evidence>
<evidence type="ECO:0000256" key="1">
    <source>
        <dbReference type="ARBA" id="ARBA00001974"/>
    </source>
</evidence>
<dbReference type="FunFam" id="3.30.465.10:FF:000033">
    <property type="entry name" value="L-gulonolactone oxidase 5"/>
    <property type="match status" value="1"/>
</dbReference>
<evidence type="ECO:0000256" key="2">
    <source>
        <dbReference type="ARBA" id="ARBA00005147"/>
    </source>
</evidence>
<dbReference type="GO" id="GO:0019853">
    <property type="term" value="P:L-ascorbic acid biosynthetic process"/>
    <property type="evidence" value="ECO:0007669"/>
    <property type="project" value="UniProtKB-KW"/>
</dbReference>
<evidence type="ECO:0000256" key="11">
    <source>
        <dbReference type="SAM" id="SignalP"/>
    </source>
</evidence>
<dbReference type="PANTHER" id="PTHR13878:SF67">
    <property type="entry name" value="L-GULONOLACTONE OXIDASE 5"/>
    <property type="match status" value="1"/>
</dbReference>
<dbReference type="Proteomes" id="UP001154282">
    <property type="component" value="Unassembled WGS sequence"/>
</dbReference>
<accession>A0AAV0P5C9</accession>
<name>A0AAV0P5C9_9ROSI</name>
<feature type="signal peptide" evidence="11">
    <location>
        <begin position="1"/>
        <end position="20"/>
    </location>
</feature>
<reference evidence="13" key="1">
    <citation type="submission" date="2022-08" db="EMBL/GenBank/DDBJ databases">
        <authorList>
            <person name="Gutierrez-Valencia J."/>
        </authorList>
    </citation>
    <scope>NUCLEOTIDE SEQUENCE</scope>
</reference>
<keyword evidence="9" id="KW-0560">Oxidoreductase</keyword>
<evidence type="ECO:0000256" key="8">
    <source>
        <dbReference type="ARBA" id="ARBA00022827"/>
    </source>
</evidence>
<dbReference type="InterPro" id="IPR036318">
    <property type="entry name" value="FAD-bd_PCMH-like_sf"/>
</dbReference>
<dbReference type="SUPFAM" id="SSF56176">
    <property type="entry name" value="FAD-binding/transporter-associated domain-like"/>
    <property type="match status" value="1"/>
</dbReference>
<dbReference type="EC" id="1.1.3.8" evidence="4"/>
<dbReference type="PROSITE" id="PS51387">
    <property type="entry name" value="FAD_PCMH"/>
    <property type="match status" value="1"/>
</dbReference>
<evidence type="ECO:0000256" key="10">
    <source>
        <dbReference type="ARBA" id="ARBA00048083"/>
    </source>
</evidence>
<dbReference type="Pfam" id="PF01565">
    <property type="entry name" value="FAD_binding_4"/>
    <property type="match status" value="1"/>
</dbReference>
<evidence type="ECO:0000256" key="9">
    <source>
        <dbReference type="ARBA" id="ARBA00023002"/>
    </source>
</evidence>
<comment type="catalytic activity">
    <reaction evidence="10">
        <text>L-gulono-1,4-lactone + O2 = L-ascorbate + H2O2 + H(+)</text>
        <dbReference type="Rhea" id="RHEA:32363"/>
        <dbReference type="ChEBI" id="CHEBI:15378"/>
        <dbReference type="ChEBI" id="CHEBI:15379"/>
        <dbReference type="ChEBI" id="CHEBI:16240"/>
        <dbReference type="ChEBI" id="CHEBI:17587"/>
        <dbReference type="ChEBI" id="CHEBI:38290"/>
        <dbReference type="EC" id="1.1.3.8"/>
    </reaction>
</comment>
<comment type="cofactor">
    <cofactor evidence="1">
        <name>FAD</name>
        <dbReference type="ChEBI" id="CHEBI:57692"/>
    </cofactor>
</comment>
<dbReference type="InterPro" id="IPR007173">
    <property type="entry name" value="ALO_C"/>
</dbReference>
<comment type="pathway">
    <text evidence="2">Cofactor biosynthesis; L-ascorbate biosynthesis.</text>
</comment>
<dbReference type="InterPro" id="IPR050432">
    <property type="entry name" value="FAD-linked_Oxidoreductases_BP"/>
</dbReference>
<evidence type="ECO:0000256" key="4">
    <source>
        <dbReference type="ARBA" id="ARBA00013121"/>
    </source>
</evidence>
<dbReference type="Gene3D" id="3.30.465.10">
    <property type="match status" value="1"/>
</dbReference>
<feature type="domain" description="FAD-binding PCMH-type" evidence="12">
    <location>
        <begin position="50"/>
        <end position="230"/>
    </location>
</feature>
<dbReference type="InterPro" id="IPR010030">
    <property type="entry name" value="GULO_Plant"/>
</dbReference>
<organism evidence="13 14">
    <name type="scientific">Linum tenue</name>
    <dbReference type="NCBI Taxonomy" id="586396"/>
    <lineage>
        <taxon>Eukaryota</taxon>
        <taxon>Viridiplantae</taxon>
        <taxon>Streptophyta</taxon>
        <taxon>Embryophyta</taxon>
        <taxon>Tracheophyta</taxon>
        <taxon>Spermatophyta</taxon>
        <taxon>Magnoliopsida</taxon>
        <taxon>eudicotyledons</taxon>
        <taxon>Gunneridae</taxon>
        <taxon>Pentapetalae</taxon>
        <taxon>rosids</taxon>
        <taxon>fabids</taxon>
        <taxon>Malpighiales</taxon>
        <taxon>Linaceae</taxon>
        <taxon>Linum</taxon>
    </lineage>
</organism>
<protein>
    <recommendedName>
        <fullName evidence="4">L-gulonolactone oxidase</fullName>
        <ecNumber evidence="4">1.1.3.8</ecNumber>
    </recommendedName>
</protein>
<dbReference type="Pfam" id="PF04030">
    <property type="entry name" value="ALO"/>
    <property type="match status" value="1"/>
</dbReference>
<evidence type="ECO:0000313" key="14">
    <source>
        <dbReference type="Proteomes" id="UP001154282"/>
    </source>
</evidence>
<dbReference type="GO" id="GO:0071949">
    <property type="term" value="F:FAD binding"/>
    <property type="evidence" value="ECO:0007669"/>
    <property type="project" value="InterPro"/>
</dbReference>
<evidence type="ECO:0000313" key="13">
    <source>
        <dbReference type="EMBL" id="CAI0465825.1"/>
    </source>
</evidence>
<dbReference type="InterPro" id="IPR016169">
    <property type="entry name" value="FAD-bd_PCMH_sub2"/>
</dbReference>
<keyword evidence="5" id="KW-0285">Flavoprotein</keyword>
<evidence type="ECO:0000259" key="12">
    <source>
        <dbReference type="PROSITE" id="PS51387"/>
    </source>
</evidence>
<comment type="caution">
    <text evidence="13">The sequence shown here is derived from an EMBL/GenBank/DDBJ whole genome shotgun (WGS) entry which is preliminary data.</text>
</comment>
<dbReference type="GO" id="GO:0050105">
    <property type="term" value="F:L-gulonolactone oxidase activity"/>
    <property type="evidence" value="ECO:0007669"/>
    <property type="project" value="UniProtKB-EC"/>
</dbReference>
<evidence type="ECO:0000256" key="3">
    <source>
        <dbReference type="ARBA" id="ARBA00005466"/>
    </source>
</evidence>
<dbReference type="GO" id="GO:0016020">
    <property type="term" value="C:membrane"/>
    <property type="evidence" value="ECO:0007669"/>
    <property type="project" value="InterPro"/>
</dbReference>
<dbReference type="InterPro" id="IPR016166">
    <property type="entry name" value="FAD-bd_PCMH"/>
</dbReference>
<gene>
    <name evidence="13" type="ORF">LITE_LOCUS36764</name>
</gene>
<dbReference type="Pfam" id="PF22906">
    <property type="entry name" value="GULLO2-like_3rd"/>
    <property type="match status" value="1"/>
</dbReference>
<dbReference type="AlphaFoldDB" id="A0AAV0P5C9"/>
<comment type="similarity">
    <text evidence="3">Belongs to the oxygen-dependent FAD-linked oxidoreductase family.</text>
</comment>
<keyword evidence="8" id="KW-0274">FAD</keyword>
<sequence length="581" mass="63390">MGNLLFSLCIVSLLLSQSTSTPPQDPIQCTSPHNTNCTVTNSYGIFPDRSTCRASSAAFPATEDELIAVVANATRAQRKMKVATQSSHSIPKLVCPDGDDGLLISTKLLDRVLAVDKAAMTATVESGVTLRELIEAAAGAGLALPYAPYWWGLTVGGMLGTGAHGSSLWGEGSAVHDYVAEMTVVSPGAAEEGFVKVRTLKEGDGELNAAKVSLGVLGVIYKVTLKLQPMFKRSVTYVIRNDTNFGDETTTFGLQHEFADFTWYPSQRQVIYRIDDRVPSNTSGNGLYDYFPFRSTPSLLLAGVRIAEEAQEYLKHADGKCAGGKLTTATLRATSFGLTNNDYIFTGYPVVGYHNRLQSSGTCLDSPNDGLITACPWDSRIRGEFFHQTTFSLDLSVTKNFVRDVQTLVALDPESLCVLDLYNGILMRYVTGSSAYLGKQGDALDFDITYYRSEDPKAPRMFEDVLEEIEQMAVFKYGALPHWGKNRNVAFAGAIARYENGAEFLKVKEEYDPLGLFSSEWTDQVLGLRDGLTVLGEGCALEGLCVCSEDSHCAPEEGYFCRSGKVYKEARVCRYEEVSGV</sequence>
<dbReference type="InterPro" id="IPR006094">
    <property type="entry name" value="Oxid_FAD_bind_N"/>
</dbReference>
<dbReference type="GO" id="GO:0003885">
    <property type="term" value="F:D-arabinono-1,4-lactone oxidase activity"/>
    <property type="evidence" value="ECO:0007669"/>
    <property type="project" value="InterPro"/>
</dbReference>
<dbReference type="EMBL" id="CAMGYJ010000008">
    <property type="protein sequence ID" value="CAI0465825.1"/>
    <property type="molecule type" value="Genomic_DNA"/>
</dbReference>
<keyword evidence="7 11" id="KW-0732">Signal</keyword>
<evidence type="ECO:0000256" key="7">
    <source>
        <dbReference type="ARBA" id="ARBA00022729"/>
    </source>
</evidence>
<dbReference type="PANTHER" id="PTHR13878">
    <property type="entry name" value="GULONOLACTONE OXIDASE"/>
    <property type="match status" value="1"/>
</dbReference>
<proteinExistence type="inferred from homology"/>
<evidence type="ECO:0000256" key="5">
    <source>
        <dbReference type="ARBA" id="ARBA00022630"/>
    </source>
</evidence>
<feature type="chain" id="PRO_5043863640" description="L-gulonolactone oxidase" evidence="11">
    <location>
        <begin position="21"/>
        <end position="581"/>
    </location>
</feature>
<keyword evidence="6" id="KW-0060">Ascorbate biosynthesis</keyword>
<dbReference type="NCBIfam" id="TIGR01677">
    <property type="entry name" value="pln_FAD_oxido"/>
    <property type="match status" value="1"/>
</dbReference>
<keyword evidence="14" id="KW-1185">Reference proteome</keyword>